<sequence>MPAAPLAGRPPFATDEPDTIYETSPSPARRRVGPAKSDNPNKRSSAYDVYDNYLTDDNNNSSTSKNPFASPPRNGQAASNLRPPRSGSPKDPASSRNSGIGGIGMGLLNMDYSDSEDDSDDDFARKPAQTKNAALAAAVSGKPTTNNPFASPNNSQHNLHQPQMQQQNRSPPPIAAPQPGYAAPIAALQNTGSMSGSPPRGGPGMPAPVGFPNPNGAPRQQMRQGPPNGLSLNTSAANVGLGPSMPAPAHVGMGGVGIRHMSPAPLDAPATPIMPVFVAIPKENKEPAIKFDDSVSAARPRPPKEIMRGNNEETMLPRRGEKGDDFWRRFSMIAKDEGNKKESSWLHKTRNGKSRLSRWVWLIGIVLLLLIGGGVGLGIYVTRNNAEHQEPTILFSGSTVSKAVATFTPGAVGGARGGGTPVNGLDTPANTGANDGRTGTRAIFHVSPTHTIDSRDVKMRREVRREVVAPVVGAVARDVPAIAPLATPAPAPVGKRHLRRRL</sequence>
<feature type="transmembrane region" description="Helical" evidence="2">
    <location>
        <begin position="359"/>
        <end position="381"/>
    </location>
</feature>
<protein>
    <submittedName>
        <fullName evidence="3">Uncharacterized protein</fullName>
    </submittedName>
</protein>
<feature type="compositionally biased region" description="Low complexity" evidence="1">
    <location>
        <begin position="156"/>
        <end position="168"/>
    </location>
</feature>
<evidence type="ECO:0000256" key="2">
    <source>
        <dbReference type="SAM" id="Phobius"/>
    </source>
</evidence>
<dbReference type="AlphaFoldDB" id="A0A5C3L2N8"/>
<dbReference type="STRING" id="230819.A0A5C3L2N8"/>
<keyword evidence="4" id="KW-1185">Reference proteome</keyword>
<name>A0A5C3L2N8_COPMA</name>
<keyword evidence="2" id="KW-1133">Transmembrane helix</keyword>
<evidence type="ECO:0000313" key="3">
    <source>
        <dbReference type="EMBL" id="TFK26842.1"/>
    </source>
</evidence>
<feature type="region of interest" description="Disordered" evidence="1">
    <location>
        <begin position="415"/>
        <end position="439"/>
    </location>
</feature>
<feature type="compositionally biased region" description="Low complexity" evidence="1">
    <location>
        <begin position="47"/>
        <end position="64"/>
    </location>
</feature>
<feature type="compositionally biased region" description="Polar residues" evidence="1">
    <location>
        <begin position="142"/>
        <end position="155"/>
    </location>
</feature>
<organism evidence="3 4">
    <name type="scientific">Coprinopsis marcescibilis</name>
    <name type="common">Agaric fungus</name>
    <name type="synonym">Psathyrella marcescibilis</name>
    <dbReference type="NCBI Taxonomy" id="230819"/>
    <lineage>
        <taxon>Eukaryota</taxon>
        <taxon>Fungi</taxon>
        <taxon>Dikarya</taxon>
        <taxon>Basidiomycota</taxon>
        <taxon>Agaricomycotina</taxon>
        <taxon>Agaricomycetes</taxon>
        <taxon>Agaricomycetidae</taxon>
        <taxon>Agaricales</taxon>
        <taxon>Agaricineae</taxon>
        <taxon>Psathyrellaceae</taxon>
        <taxon>Coprinopsis</taxon>
    </lineage>
</organism>
<accession>A0A5C3L2N8</accession>
<keyword evidence="2" id="KW-0472">Membrane</keyword>
<proteinExistence type="predicted"/>
<evidence type="ECO:0000256" key="1">
    <source>
        <dbReference type="SAM" id="MobiDB-lite"/>
    </source>
</evidence>
<dbReference type="EMBL" id="ML210170">
    <property type="protein sequence ID" value="TFK26842.1"/>
    <property type="molecule type" value="Genomic_DNA"/>
</dbReference>
<keyword evidence="2" id="KW-0812">Transmembrane</keyword>
<reference evidence="3 4" key="1">
    <citation type="journal article" date="2019" name="Nat. Ecol. Evol.">
        <title>Megaphylogeny resolves global patterns of mushroom evolution.</title>
        <authorList>
            <person name="Varga T."/>
            <person name="Krizsan K."/>
            <person name="Foldi C."/>
            <person name="Dima B."/>
            <person name="Sanchez-Garcia M."/>
            <person name="Sanchez-Ramirez S."/>
            <person name="Szollosi G.J."/>
            <person name="Szarkandi J.G."/>
            <person name="Papp V."/>
            <person name="Albert L."/>
            <person name="Andreopoulos W."/>
            <person name="Angelini C."/>
            <person name="Antonin V."/>
            <person name="Barry K.W."/>
            <person name="Bougher N.L."/>
            <person name="Buchanan P."/>
            <person name="Buyck B."/>
            <person name="Bense V."/>
            <person name="Catcheside P."/>
            <person name="Chovatia M."/>
            <person name="Cooper J."/>
            <person name="Damon W."/>
            <person name="Desjardin D."/>
            <person name="Finy P."/>
            <person name="Geml J."/>
            <person name="Haridas S."/>
            <person name="Hughes K."/>
            <person name="Justo A."/>
            <person name="Karasinski D."/>
            <person name="Kautmanova I."/>
            <person name="Kiss B."/>
            <person name="Kocsube S."/>
            <person name="Kotiranta H."/>
            <person name="LaButti K.M."/>
            <person name="Lechner B.E."/>
            <person name="Liimatainen K."/>
            <person name="Lipzen A."/>
            <person name="Lukacs Z."/>
            <person name="Mihaltcheva S."/>
            <person name="Morgado L.N."/>
            <person name="Niskanen T."/>
            <person name="Noordeloos M.E."/>
            <person name="Ohm R.A."/>
            <person name="Ortiz-Santana B."/>
            <person name="Ovrebo C."/>
            <person name="Racz N."/>
            <person name="Riley R."/>
            <person name="Savchenko A."/>
            <person name="Shiryaev A."/>
            <person name="Soop K."/>
            <person name="Spirin V."/>
            <person name="Szebenyi C."/>
            <person name="Tomsovsky M."/>
            <person name="Tulloss R.E."/>
            <person name="Uehling J."/>
            <person name="Grigoriev I.V."/>
            <person name="Vagvolgyi C."/>
            <person name="Papp T."/>
            <person name="Martin F.M."/>
            <person name="Miettinen O."/>
            <person name="Hibbett D.S."/>
            <person name="Nagy L.G."/>
        </authorList>
    </citation>
    <scope>NUCLEOTIDE SEQUENCE [LARGE SCALE GENOMIC DNA]</scope>
    <source>
        <strain evidence="3 4">CBS 121175</strain>
    </source>
</reference>
<feature type="region of interest" description="Disordered" evidence="1">
    <location>
        <begin position="1"/>
        <end position="232"/>
    </location>
</feature>
<gene>
    <name evidence="3" type="ORF">FA15DRAFT_250530</name>
</gene>
<evidence type="ECO:0000313" key="4">
    <source>
        <dbReference type="Proteomes" id="UP000307440"/>
    </source>
</evidence>
<dbReference type="Proteomes" id="UP000307440">
    <property type="component" value="Unassembled WGS sequence"/>
</dbReference>
<dbReference type="OrthoDB" id="3261666at2759"/>